<keyword evidence="7" id="KW-0695">RNA-directed DNA polymerase</keyword>
<dbReference type="SUPFAM" id="SSF56672">
    <property type="entry name" value="DNA/RNA polymerases"/>
    <property type="match status" value="1"/>
</dbReference>
<dbReference type="Gene3D" id="3.30.420.10">
    <property type="entry name" value="Ribonuclease H-like superfamily/Ribonuclease H"/>
    <property type="match status" value="1"/>
</dbReference>
<dbReference type="InterPro" id="IPR036397">
    <property type="entry name" value="RNaseH_sf"/>
</dbReference>
<dbReference type="InterPro" id="IPR021109">
    <property type="entry name" value="Peptidase_aspartic_dom_sf"/>
</dbReference>
<dbReference type="Gene3D" id="2.40.70.10">
    <property type="entry name" value="Acid Proteases"/>
    <property type="match status" value="1"/>
</dbReference>
<evidence type="ECO:0000256" key="2">
    <source>
        <dbReference type="ARBA" id="ARBA00022679"/>
    </source>
</evidence>
<dbReference type="Gene3D" id="3.30.70.270">
    <property type="match status" value="2"/>
</dbReference>
<dbReference type="InterPro" id="IPR043128">
    <property type="entry name" value="Rev_trsase/Diguanyl_cyclase"/>
</dbReference>
<protein>
    <recommendedName>
        <fullName evidence="1">RNA-directed DNA polymerase</fullName>
        <ecNumber evidence="1">2.7.7.49</ecNumber>
    </recommendedName>
</protein>
<dbReference type="InterPro" id="IPR012337">
    <property type="entry name" value="RNaseH-like_sf"/>
</dbReference>
<dbReference type="SUPFAM" id="SSF53098">
    <property type="entry name" value="Ribonuclease H-like"/>
    <property type="match status" value="1"/>
</dbReference>
<reference evidence="11 12" key="1">
    <citation type="journal article" date="2024" name="G3 (Bethesda)">
        <title>Genome assembly of Hibiscus sabdariffa L. provides insights into metabolisms of medicinal natural products.</title>
        <authorList>
            <person name="Kim T."/>
        </authorList>
    </citation>
    <scope>NUCLEOTIDE SEQUENCE [LARGE SCALE GENOMIC DNA]</scope>
    <source>
        <strain evidence="11">TK-2024</strain>
        <tissue evidence="11">Old leaves</tissue>
    </source>
</reference>
<organism evidence="11 12">
    <name type="scientific">Hibiscus sabdariffa</name>
    <name type="common">roselle</name>
    <dbReference type="NCBI Taxonomy" id="183260"/>
    <lineage>
        <taxon>Eukaryota</taxon>
        <taxon>Viridiplantae</taxon>
        <taxon>Streptophyta</taxon>
        <taxon>Embryophyta</taxon>
        <taxon>Tracheophyta</taxon>
        <taxon>Spermatophyta</taxon>
        <taxon>Magnoliopsida</taxon>
        <taxon>eudicotyledons</taxon>
        <taxon>Gunneridae</taxon>
        <taxon>Pentapetalae</taxon>
        <taxon>rosids</taxon>
        <taxon>malvids</taxon>
        <taxon>Malvales</taxon>
        <taxon>Malvaceae</taxon>
        <taxon>Malvoideae</taxon>
        <taxon>Hibiscus</taxon>
    </lineage>
</organism>
<feature type="region of interest" description="Disordered" evidence="9">
    <location>
        <begin position="1"/>
        <end position="64"/>
    </location>
</feature>
<dbReference type="InterPro" id="IPR043502">
    <property type="entry name" value="DNA/RNA_pol_sf"/>
</dbReference>
<dbReference type="InterPro" id="IPR001584">
    <property type="entry name" value="Integrase_cat-core"/>
</dbReference>
<feature type="domain" description="Integrase catalytic" evidence="10">
    <location>
        <begin position="1390"/>
        <end position="1554"/>
    </location>
</feature>
<gene>
    <name evidence="11" type="ORF">V6N11_071325</name>
</gene>
<evidence type="ECO:0000256" key="6">
    <source>
        <dbReference type="ARBA" id="ARBA00022801"/>
    </source>
</evidence>
<feature type="compositionally biased region" description="Polar residues" evidence="9">
    <location>
        <begin position="370"/>
        <end position="386"/>
    </location>
</feature>
<dbReference type="Pfam" id="PF00665">
    <property type="entry name" value="rve"/>
    <property type="match status" value="1"/>
</dbReference>
<dbReference type="InterPro" id="IPR000477">
    <property type="entry name" value="RT_dom"/>
</dbReference>
<evidence type="ECO:0000256" key="7">
    <source>
        <dbReference type="ARBA" id="ARBA00022918"/>
    </source>
</evidence>
<evidence type="ECO:0000259" key="10">
    <source>
        <dbReference type="PROSITE" id="PS50994"/>
    </source>
</evidence>
<evidence type="ECO:0000256" key="4">
    <source>
        <dbReference type="ARBA" id="ARBA00022722"/>
    </source>
</evidence>
<evidence type="ECO:0000313" key="12">
    <source>
        <dbReference type="Proteomes" id="UP001396334"/>
    </source>
</evidence>
<dbReference type="Proteomes" id="UP001396334">
    <property type="component" value="Unassembled WGS sequence"/>
</dbReference>
<name>A0ABR2TZU1_9ROSI</name>
<dbReference type="PANTHER" id="PTHR37984:SF5">
    <property type="entry name" value="PROTEIN NYNRIN-LIKE"/>
    <property type="match status" value="1"/>
</dbReference>
<feature type="compositionally biased region" description="Basic and acidic residues" evidence="9">
    <location>
        <begin position="10"/>
        <end position="20"/>
    </location>
</feature>
<dbReference type="EMBL" id="JBBPBN010000003">
    <property type="protein sequence ID" value="KAK9042972.1"/>
    <property type="molecule type" value="Genomic_DNA"/>
</dbReference>
<evidence type="ECO:0000256" key="1">
    <source>
        <dbReference type="ARBA" id="ARBA00012493"/>
    </source>
</evidence>
<dbReference type="EC" id="2.7.7.49" evidence="1"/>
<keyword evidence="8" id="KW-0175">Coiled coil</keyword>
<keyword evidence="12" id="KW-1185">Reference proteome</keyword>
<evidence type="ECO:0000313" key="11">
    <source>
        <dbReference type="EMBL" id="KAK9042972.1"/>
    </source>
</evidence>
<keyword evidence="3" id="KW-0548">Nucleotidyltransferase</keyword>
<feature type="compositionally biased region" description="Basic and acidic residues" evidence="9">
    <location>
        <begin position="478"/>
        <end position="519"/>
    </location>
</feature>
<dbReference type="Gene3D" id="3.10.10.10">
    <property type="entry name" value="HIV Type 1 Reverse Transcriptase, subunit A, domain 1"/>
    <property type="match status" value="1"/>
</dbReference>
<dbReference type="InterPro" id="IPR050951">
    <property type="entry name" value="Retrovirus_Pol_polyprotein"/>
</dbReference>
<evidence type="ECO:0000256" key="5">
    <source>
        <dbReference type="ARBA" id="ARBA00022759"/>
    </source>
</evidence>
<keyword evidence="4" id="KW-0540">Nuclease</keyword>
<dbReference type="CDD" id="cd09274">
    <property type="entry name" value="RNase_HI_RT_Ty3"/>
    <property type="match status" value="1"/>
</dbReference>
<dbReference type="InterPro" id="IPR005162">
    <property type="entry name" value="Retrotrans_gag_dom"/>
</dbReference>
<feature type="compositionally biased region" description="Basic residues" evidence="9">
    <location>
        <begin position="21"/>
        <end position="31"/>
    </location>
</feature>
<feature type="region of interest" description="Disordered" evidence="9">
    <location>
        <begin position="438"/>
        <end position="544"/>
    </location>
</feature>
<dbReference type="PANTHER" id="PTHR37984">
    <property type="entry name" value="PROTEIN CBG26694"/>
    <property type="match status" value="1"/>
</dbReference>
<dbReference type="Pfam" id="PF17917">
    <property type="entry name" value="RT_RNaseH"/>
    <property type="match status" value="1"/>
</dbReference>
<evidence type="ECO:0000256" key="9">
    <source>
        <dbReference type="SAM" id="MobiDB-lite"/>
    </source>
</evidence>
<feature type="coiled-coil region" evidence="8">
    <location>
        <begin position="777"/>
        <end position="804"/>
    </location>
</feature>
<dbReference type="Pfam" id="PF03732">
    <property type="entry name" value="Retrotrans_gag"/>
    <property type="match status" value="1"/>
</dbReference>
<sequence>MTRNNPGELVKFEPEIEAHARRLNAKTRRERRNQQQQELIPDTNSDTDVISDTHSESDINEPMAEEDQTIRQLAAAPAEQQPLCITFPNGQTPFELKPGLIHLLPTFHGLPSENPHKHLTEFHMVCSSMKPYGVSEDQIKLRAFPFSLADVAKDWLFYLPSNSVTTWADMTRLFLDRFFPAAKASELRRSILGIRQKDNESLYDYWERFKKLCASCPQHGLTEQTLLQYFYEGLLPLEMKMIDAASGGALVNMTPTAARNLISTMAANSQQFRPANEHTRRVNEISTVSLENKIDKLADIVQSLVAGKTCTSQACGICTMTDHPTDCCPMLQDDHAQVNVVENFPGPPQRQYNPNANTYNPGWRDHPNFSYAQNPRPNQQFQSRPPIQQPYQPPKASLESIVERLASSQEKFQNRTEAHLQELDKQMSQLAQTVGRLESQGKLPSQTEANPRENVSAITLRSGTVIEPIPRKAAAASNEKEGEEKLKPEEDQESDAKEKEERKERSKKEERVDAQERKQGKSQSSLTISPYATPPPFPSRLVKRDKQAEEKEILDIFRKVEINIPLLDVIRKIPRYARFLKDLCTTKRKLTGNEKVNLGENVSAVFQRKLPPKLKDQGMFAIPCKIGKVGIKRAMCDLGASINVMPLSVYNLISDEPLKETSVTVQLADRSVIHPEGVLENVLVKVNELIFPADFYVIDMENDRTNTSPEILLGRPFLSTSHTKIDANSGILTMEFDGEVVKFDVYKAMKYPDRVELINFVDVIEPLIDDYVETNFSNDLCRELENYKEEIEELENIFSIYSDLCLTPSKSKLLPSILQAPKIELKQLPDHLKYTFLGDNSTLPVIISNKLSKEEEDDLVTVLRTFKGAIGWTIADIKGVSPSTCMHKIKVEEGARPYRENQRRLNPPMMEVVKKEIQKLLDADIIYPISDSNWVSPVHVVPKKTGVTVIENSEGELVPTRVQNGWRVCIDYRKLNSLTRKDHFPLPFIDQMIERLAGKSHYCCLDGFSGFFQIPVTPEDQEKTTFTCPFGTFAYRRMPFGLCNAPATFQRCMLSIFSDYVEKGIEVFMDDFTVYGNSFSECLSNLTNVLKRCLEYNLVLNYEKCHFMVDKGLILGHIVSSDGIAVDKAKTDIIRSLPYPTTVREVRSFLGHAGFYRRFIKNFSKIAQPLCNLLQKDTQFDFNDECKESFDILKEKLISAPIVQPPNWDHPFEIMCDASDSSVGAVLGQKIGKEPHVIAYASKTLDTAQRNYSTTEKELYAIIFALDKFRSYLLGTNIIIYSDHAALKYLLNKKEAKPRLIRWILLLQEFNLQIKDKKGCENLVADHLSRLPITTLDAPIQEEFPEEHLFLAQGVIPWYADMVNYLATGVLPSDLNRSERAGNLSRRNEMPLNPIHVCEIFDVWGIDYMGPFVSSFGNHYIILAVDYVSKWVEAKATRNNDARTTAEFLKNSIFSRFGTPRAIISDQGTHFINRIIEALMKKYGVTQRIATAYHPQTNGQAEVSNREIKSILDKIVKPNRKDWSLKLNDALWAYPTAYKGPIGMSPYRLVFGKPCHLPVELEHKAYWAIKECNMEMDAIGETRKLHLQELEEIRRNAYDSARIYKDKTKDFHDRRIAFKSFNVGQKVLLFNSKLKIFAGKLRTKWIGPYTVTQVFPHGAVEIQDDSGTCFKVNGQRLKPYYENYQACVIEEIILEEPVV</sequence>
<dbReference type="InterPro" id="IPR041373">
    <property type="entry name" value="RT_RNaseH"/>
</dbReference>
<accession>A0ABR2TZU1</accession>
<dbReference type="CDD" id="cd01647">
    <property type="entry name" value="RT_LTR"/>
    <property type="match status" value="1"/>
</dbReference>
<keyword evidence="6" id="KW-0378">Hydrolase</keyword>
<feature type="compositionally biased region" description="Polar residues" evidence="9">
    <location>
        <begin position="521"/>
        <end position="530"/>
    </location>
</feature>
<comment type="caution">
    <text evidence="11">The sequence shown here is derived from an EMBL/GenBank/DDBJ whole genome shotgun (WGS) entry which is preliminary data.</text>
</comment>
<feature type="region of interest" description="Disordered" evidence="9">
    <location>
        <begin position="367"/>
        <end position="394"/>
    </location>
</feature>
<evidence type="ECO:0000256" key="3">
    <source>
        <dbReference type="ARBA" id="ARBA00022695"/>
    </source>
</evidence>
<dbReference type="CDD" id="cd00303">
    <property type="entry name" value="retropepsin_like"/>
    <property type="match status" value="1"/>
</dbReference>
<keyword evidence="2" id="KW-0808">Transferase</keyword>
<dbReference type="PROSITE" id="PS50994">
    <property type="entry name" value="INTEGRASE"/>
    <property type="match status" value="1"/>
</dbReference>
<proteinExistence type="predicted"/>
<keyword evidence="5" id="KW-0255">Endonuclease</keyword>
<dbReference type="Pfam" id="PF00078">
    <property type="entry name" value="RVT_1"/>
    <property type="match status" value="1"/>
</dbReference>
<evidence type="ECO:0000256" key="8">
    <source>
        <dbReference type="SAM" id="Coils"/>
    </source>
</evidence>